<evidence type="ECO:0000256" key="1">
    <source>
        <dbReference type="SAM" id="MobiDB-lite"/>
    </source>
</evidence>
<dbReference type="Proteomes" id="UP001066276">
    <property type="component" value="Chromosome 1_1"/>
</dbReference>
<reference evidence="2" key="1">
    <citation type="journal article" date="2022" name="bioRxiv">
        <title>Sequencing and chromosome-scale assembly of the giantPleurodeles waltlgenome.</title>
        <authorList>
            <person name="Brown T."/>
            <person name="Elewa A."/>
            <person name="Iarovenko S."/>
            <person name="Subramanian E."/>
            <person name="Araus A.J."/>
            <person name="Petzold A."/>
            <person name="Susuki M."/>
            <person name="Suzuki K.-i.T."/>
            <person name="Hayashi T."/>
            <person name="Toyoda A."/>
            <person name="Oliveira C."/>
            <person name="Osipova E."/>
            <person name="Leigh N.D."/>
            <person name="Simon A."/>
            <person name="Yun M.H."/>
        </authorList>
    </citation>
    <scope>NUCLEOTIDE SEQUENCE</scope>
    <source>
        <strain evidence="2">20211129_DDA</strain>
        <tissue evidence="2">Liver</tissue>
    </source>
</reference>
<evidence type="ECO:0000313" key="2">
    <source>
        <dbReference type="EMBL" id="KAJ1213425.1"/>
    </source>
</evidence>
<accession>A0AAV7WHB2</accession>
<evidence type="ECO:0000313" key="3">
    <source>
        <dbReference type="Proteomes" id="UP001066276"/>
    </source>
</evidence>
<feature type="compositionally biased region" description="Basic and acidic residues" evidence="1">
    <location>
        <begin position="12"/>
        <end position="48"/>
    </location>
</feature>
<proteinExistence type="predicted"/>
<organism evidence="2 3">
    <name type="scientific">Pleurodeles waltl</name>
    <name type="common">Iberian ribbed newt</name>
    <dbReference type="NCBI Taxonomy" id="8319"/>
    <lineage>
        <taxon>Eukaryota</taxon>
        <taxon>Metazoa</taxon>
        <taxon>Chordata</taxon>
        <taxon>Craniata</taxon>
        <taxon>Vertebrata</taxon>
        <taxon>Euteleostomi</taxon>
        <taxon>Amphibia</taxon>
        <taxon>Batrachia</taxon>
        <taxon>Caudata</taxon>
        <taxon>Salamandroidea</taxon>
        <taxon>Salamandridae</taxon>
        <taxon>Pleurodelinae</taxon>
        <taxon>Pleurodeles</taxon>
    </lineage>
</organism>
<name>A0AAV7WHB2_PLEWA</name>
<feature type="region of interest" description="Disordered" evidence="1">
    <location>
        <begin position="1"/>
        <end position="75"/>
    </location>
</feature>
<keyword evidence="3" id="KW-1185">Reference proteome</keyword>
<sequence>MGTPLDASGTDFRIEERKVTTDSIEGARCKEPEKTEGRRPPDAEREFPEPAQTPVNREAVSTGIRETTAYESRHDPGGSWLYKERKCVVQMSSCVIIKCNVCHQ</sequence>
<gene>
    <name evidence="2" type="ORF">NDU88_001062</name>
</gene>
<dbReference type="AlphaFoldDB" id="A0AAV7WHB2"/>
<comment type="caution">
    <text evidence="2">The sequence shown here is derived from an EMBL/GenBank/DDBJ whole genome shotgun (WGS) entry which is preliminary data.</text>
</comment>
<protein>
    <submittedName>
        <fullName evidence="2">Uncharacterized protein</fullName>
    </submittedName>
</protein>
<dbReference type="EMBL" id="JANPWB010000001">
    <property type="protein sequence ID" value="KAJ1213425.1"/>
    <property type="molecule type" value="Genomic_DNA"/>
</dbReference>